<dbReference type="SUPFAM" id="SSF50475">
    <property type="entry name" value="FMN-binding split barrel"/>
    <property type="match status" value="1"/>
</dbReference>
<evidence type="ECO:0000256" key="8">
    <source>
        <dbReference type="ARBA" id="ARBA00022630"/>
    </source>
</evidence>
<evidence type="ECO:0000256" key="6">
    <source>
        <dbReference type="ARBA" id="ARBA00011738"/>
    </source>
</evidence>
<keyword evidence="15" id="KW-1185">Reference proteome</keyword>
<dbReference type="STRING" id="1965070.A0A3S3NY44"/>
<evidence type="ECO:0000256" key="2">
    <source>
        <dbReference type="ARBA" id="ARBA00003691"/>
    </source>
</evidence>
<dbReference type="AlphaFoldDB" id="A0A3S3NY44"/>
<dbReference type="GO" id="GO:0008615">
    <property type="term" value="P:pyridoxine biosynthetic process"/>
    <property type="evidence" value="ECO:0007669"/>
    <property type="project" value="UniProtKB-KW"/>
</dbReference>
<evidence type="ECO:0000256" key="7">
    <source>
        <dbReference type="ARBA" id="ARBA00012801"/>
    </source>
</evidence>
<dbReference type="InterPro" id="IPR011576">
    <property type="entry name" value="Pyridox_Oxase_N"/>
</dbReference>
<evidence type="ECO:0000259" key="13">
    <source>
        <dbReference type="Pfam" id="PF10590"/>
    </source>
</evidence>
<comment type="function">
    <text evidence="2">Catalyzes the oxidation of either pyridoxine 5'-phosphate (PNP) or pyridoxamine 5'-phosphate (PMP) into pyridoxal 5'-phosphate (PLP).</text>
</comment>
<dbReference type="PANTHER" id="PTHR10851:SF0">
    <property type="entry name" value="PYRIDOXINE-5'-PHOSPHATE OXIDASE"/>
    <property type="match status" value="1"/>
</dbReference>
<evidence type="ECO:0000313" key="15">
    <source>
        <dbReference type="Proteomes" id="UP000285301"/>
    </source>
</evidence>
<dbReference type="GO" id="GO:0010181">
    <property type="term" value="F:FMN binding"/>
    <property type="evidence" value="ECO:0007669"/>
    <property type="project" value="InterPro"/>
</dbReference>
<sequence length="224" mass="26285">MRQPYKEDEDVLLEHSLPSKNPIVLFKEWFEEAKNCETIYEANAVCLSTCDKDGWPSSRMVLLKGFGDDGFKFFTNLESRKGQQLKQNAKAALLFYWDPLRRQVRIEGAVETLPEVESKQYFESRPKRSQIAAAISNQSQPIESREELIERYNRLEEKHRDDKHLEKPTFWGGFKLIPKAIEFWQGQSSRIHDRLLFTRDPNIEIDGKLVKEAENGWVLQRLQP</sequence>
<comment type="similarity">
    <text evidence="5">Belongs to the pyridoxamine 5'-phosphate oxidase family.</text>
</comment>
<dbReference type="UniPathway" id="UPA01068">
    <property type="reaction ID" value="UER00304"/>
</dbReference>
<dbReference type="InterPro" id="IPR012349">
    <property type="entry name" value="Split_barrel_FMN-bd"/>
</dbReference>
<evidence type="ECO:0000256" key="3">
    <source>
        <dbReference type="ARBA" id="ARBA00004738"/>
    </source>
</evidence>
<evidence type="ECO:0000256" key="10">
    <source>
        <dbReference type="ARBA" id="ARBA00023002"/>
    </source>
</evidence>
<feature type="domain" description="Pyridoxine 5'-phosphate oxidase dimerisation C-terminal" evidence="13">
    <location>
        <begin position="171"/>
        <end position="224"/>
    </location>
</feature>
<dbReference type="InterPro" id="IPR000659">
    <property type="entry name" value="Pyridox_Oxase"/>
</dbReference>
<evidence type="ECO:0000256" key="1">
    <source>
        <dbReference type="ARBA" id="ARBA00001917"/>
    </source>
</evidence>
<keyword evidence="8" id="KW-0285">Flavoprotein</keyword>
<comment type="pathway">
    <text evidence="3">Cofactor metabolism; pyridoxal 5'-phosphate salvage; pyridoxal 5'-phosphate from pyridoxamine 5'-phosphate: step 1/1.</text>
</comment>
<evidence type="ECO:0000256" key="5">
    <source>
        <dbReference type="ARBA" id="ARBA00007301"/>
    </source>
</evidence>
<comment type="pathway">
    <text evidence="4">Cofactor metabolism; pyridoxal 5'-phosphate salvage; pyridoxal 5'-phosphate from pyridoxine 5'-phosphate: step 1/1.</text>
</comment>
<proteinExistence type="inferred from homology"/>
<gene>
    <name evidence="14" type="ORF">B4U79_07899</name>
</gene>
<evidence type="ECO:0000256" key="9">
    <source>
        <dbReference type="ARBA" id="ARBA00022643"/>
    </source>
</evidence>
<dbReference type="EC" id="1.4.3.5" evidence="7"/>
<feature type="domain" description="Pyridoxamine 5'-phosphate oxidase N-terminal" evidence="12">
    <location>
        <begin position="38"/>
        <end position="147"/>
    </location>
</feature>
<dbReference type="InterPro" id="IPR019576">
    <property type="entry name" value="Pyridoxamine_oxidase_dimer_C"/>
</dbReference>
<dbReference type="PROSITE" id="PS01064">
    <property type="entry name" value="PYRIDOX_OXIDASE"/>
    <property type="match status" value="1"/>
</dbReference>
<dbReference type="Proteomes" id="UP000285301">
    <property type="component" value="Unassembled WGS sequence"/>
</dbReference>
<dbReference type="Pfam" id="PF10590">
    <property type="entry name" value="PNP_phzG_C"/>
    <property type="match status" value="1"/>
</dbReference>
<dbReference type="PIRSF" id="PIRSF000190">
    <property type="entry name" value="Pyd_amn-ph_oxd"/>
    <property type="match status" value="1"/>
</dbReference>
<keyword evidence="9" id="KW-0288">FMN</keyword>
<dbReference type="InterPro" id="IPR019740">
    <property type="entry name" value="Pyridox_Oxase_CS"/>
</dbReference>
<dbReference type="NCBIfam" id="TIGR00558">
    <property type="entry name" value="pdxH"/>
    <property type="match status" value="1"/>
</dbReference>
<comment type="caution">
    <text evidence="14">The sequence shown here is derived from an EMBL/GenBank/DDBJ whole genome shotgun (WGS) entry which is preliminary data.</text>
</comment>
<dbReference type="EMBL" id="NCKU01001699">
    <property type="protein sequence ID" value="RWS11445.1"/>
    <property type="molecule type" value="Genomic_DNA"/>
</dbReference>
<dbReference type="Gene3D" id="2.30.110.10">
    <property type="entry name" value="Electron Transport, Fmn-binding Protein, Chain A"/>
    <property type="match status" value="1"/>
</dbReference>
<evidence type="ECO:0000256" key="4">
    <source>
        <dbReference type="ARBA" id="ARBA00005037"/>
    </source>
</evidence>
<dbReference type="FunFam" id="2.30.110.10:FF:000005">
    <property type="entry name" value="NAD(P)H-hydrate epimerase"/>
    <property type="match status" value="1"/>
</dbReference>
<accession>A0A3S3NY44</accession>
<dbReference type="PANTHER" id="PTHR10851">
    <property type="entry name" value="PYRIDOXINE-5-PHOSPHATE OXIDASE"/>
    <property type="match status" value="1"/>
</dbReference>
<evidence type="ECO:0000313" key="14">
    <source>
        <dbReference type="EMBL" id="RWS11445.1"/>
    </source>
</evidence>
<comment type="subunit">
    <text evidence="6">Homodimer.</text>
</comment>
<dbReference type="HAMAP" id="MF_01629">
    <property type="entry name" value="PdxH"/>
    <property type="match status" value="1"/>
</dbReference>
<protein>
    <recommendedName>
        <fullName evidence="7">pyridoxal 5'-phosphate synthase</fullName>
        <ecNumber evidence="7">1.4.3.5</ecNumber>
    </recommendedName>
</protein>
<organism evidence="14 15">
    <name type="scientific">Dinothrombium tinctorium</name>
    <dbReference type="NCBI Taxonomy" id="1965070"/>
    <lineage>
        <taxon>Eukaryota</taxon>
        <taxon>Metazoa</taxon>
        <taxon>Ecdysozoa</taxon>
        <taxon>Arthropoda</taxon>
        <taxon>Chelicerata</taxon>
        <taxon>Arachnida</taxon>
        <taxon>Acari</taxon>
        <taxon>Acariformes</taxon>
        <taxon>Trombidiformes</taxon>
        <taxon>Prostigmata</taxon>
        <taxon>Anystina</taxon>
        <taxon>Parasitengona</taxon>
        <taxon>Trombidioidea</taxon>
        <taxon>Trombidiidae</taxon>
        <taxon>Dinothrombium</taxon>
    </lineage>
</organism>
<dbReference type="NCBIfam" id="NF004231">
    <property type="entry name" value="PRK05679.1"/>
    <property type="match status" value="1"/>
</dbReference>
<evidence type="ECO:0000256" key="11">
    <source>
        <dbReference type="ARBA" id="ARBA00023096"/>
    </source>
</evidence>
<reference evidence="14 15" key="1">
    <citation type="journal article" date="2018" name="Gigascience">
        <title>Genomes of trombidid mites reveal novel predicted allergens and laterally-transferred genes associated with secondary metabolism.</title>
        <authorList>
            <person name="Dong X."/>
            <person name="Chaisiri K."/>
            <person name="Xia D."/>
            <person name="Armstrong S.D."/>
            <person name="Fang Y."/>
            <person name="Donnelly M.J."/>
            <person name="Kadowaki T."/>
            <person name="McGarry J.W."/>
            <person name="Darby A.C."/>
            <person name="Makepeace B.L."/>
        </authorList>
    </citation>
    <scope>NUCLEOTIDE SEQUENCE [LARGE SCALE GENOMIC DNA]</scope>
    <source>
        <strain evidence="14">UoL-WK</strain>
    </source>
</reference>
<keyword evidence="11" id="KW-0664">Pyridoxine biosynthesis</keyword>
<keyword evidence="10" id="KW-0560">Oxidoreductase</keyword>
<evidence type="ECO:0000259" key="12">
    <source>
        <dbReference type="Pfam" id="PF01243"/>
    </source>
</evidence>
<comment type="cofactor">
    <cofactor evidence="1">
        <name>FMN</name>
        <dbReference type="ChEBI" id="CHEBI:58210"/>
    </cofactor>
</comment>
<dbReference type="Pfam" id="PF01243">
    <property type="entry name" value="PNPOx_N"/>
    <property type="match status" value="1"/>
</dbReference>
<dbReference type="GO" id="GO:0004733">
    <property type="term" value="F:pyridoxamine phosphate oxidase activity"/>
    <property type="evidence" value="ECO:0007669"/>
    <property type="project" value="UniProtKB-EC"/>
</dbReference>
<dbReference type="OrthoDB" id="303614at2759"/>
<name>A0A3S3NY44_9ACAR</name>